<dbReference type="InterPro" id="IPR001680">
    <property type="entry name" value="WD40_rpt"/>
</dbReference>
<keyword evidence="5" id="KW-0227">DNA damage</keyword>
<dbReference type="GO" id="GO:0006335">
    <property type="term" value="P:DNA replication-dependent chromatin assembly"/>
    <property type="evidence" value="ECO:0007669"/>
    <property type="project" value="InterPro"/>
</dbReference>
<protein>
    <submittedName>
        <fullName evidence="11">Chromatin assembly factor 1 subunit B</fullName>
    </submittedName>
</protein>
<evidence type="ECO:0000256" key="7">
    <source>
        <dbReference type="ARBA" id="ARBA00023204"/>
    </source>
</evidence>
<comment type="subcellular location">
    <subcellularLocation>
        <location evidence="1">Nucleus</location>
    </subcellularLocation>
</comment>
<dbReference type="InterPro" id="IPR015943">
    <property type="entry name" value="WD40/YVTN_repeat-like_dom_sf"/>
</dbReference>
<dbReference type="Proteomes" id="UP000055024">
    <property type="component" value="Unassembled WGS sequence"/>
</dbReference>
<comment type="similarity">
    <text evidence="2">Belongs to the WD repeat HIR1 family.</text>
</comment>
<dbReference type="InterPro" id="IPR055410">
    <property type="entry name" value="Beta-prop_CAF1B_HIR1"/>
</dbReference>
<dbReference type="GO" id="GO:0033186">
    <property type="term" value="C:CAF-1 complex"/>
    <property type="evidence" value="ECO:0007669"/>
    <property type="project" value="TreeGrafter"/>
</dbReference>
<accession>A0A0V1HKJ3</accession>
<feature type="domain" description="CAF1B/HIR1 beta-propeller" evidence="10">
    <location>
        <begin position="1"/>
        <end position="379"/>
    </location>
</feature>
<evidence type="ECO:0000256" key="2">
    <source>
        <dbReference type="ARBA" id="ARBA00007306"/>
    </source>
</evidence>
<evidence type="ECO:0000259" key="10">
    <source>
        <dbReference type="Pfam" id="PF24105"/>
    </source>
</evidence>
<evidence type="ECO:0000256" key="9">
    <source>
        <dbReference type="PROSITE-ProRule" id="PRU00221"/>
    </source>
</evidence>
<dbReference type="PANTHER" id="PTHR15271:SF4">
    <property type="entry name" value="CHROMATIN ASSEMBLY FACTOR 1 SUBUNIT B"/>
    <property type="match status" value="1"/>
</dbReference>
<dbReference type="AlphaFoldDB" id="A0A0V1HKJ3"/>
<evidence type="ECO:0000313" key="11">
    <source>
        <dbReference type="EMBL" id="KRZ10961.1"/>
    </source>
</evidence>
<keyword evidence="7" id="KW-0234">DNA repair</keyword>
<keyword evidence="6" id="KW-0156">Chromatin regulator</keyword>
<dbReference type="SUPFAM" id="SSF50978">
    <property type="entry name" value="WD40 repeat-like"/>
    <property type="match status" value="1"/>
</dbReference>
<dbReference type="GO" id="GO:0005634">
    <property type="term" value="C:nucleus"/>
    <property type="evidence" value="ECO:0007669"/>
    <property type="project" value="UniProtKB-SubCell"/>
</dbReference>
<dbReference type="PROSITE" id="PS50082">
    <property type="entry name" value="WD_REPEATS_2"/>
    <property type="match status" value="1"/>
</dbReference>
<dbReference type="InterPro" id="IPR036322">
    <property type="entry name" value="WD40_repeat_dom_sf"/>
</dbReference>
<dbReference type="PANTHER" id="PTHR15271">
    <property type="entry name" value="CHROMATIN ASSEMBLY FACTOR 1 SUBUNIT B"/>
    <property type="match status" value="1"/>
</dbReference>
<name>A0A0V1HKJ3_9BILA</name>
<dbReference type="STRING" id="268475.A0A0V1HKJ3"/>
<keyword evidence="3 9" id="KW-0853">WD repeat</keyword>
<gene>
    <name evidence="11" type="primary">CHAF1B</name>
    <name evidence="11" type="ORF">T11_8882</name>
</gene>
<evidence type="ECO:0000256" key="5">
    <source>
        <dbReference type="ARBA" id="ARBA00022763"/>
    </source>
</evidence>
<dbReference type="SMART" id="SM00320">
    <property type="entry name" value="WD40"/>
    <property type="match status" value="4"/>
</dbReference>
<keyword evidence="4" id="KW-0677">Repeat</keyword>
<evidence type="ECO:0000256" key="3">
    <source>
        <dbReference type="ARBA" id="ARBA00022574"/>
    </source>
</evidence>
<dbReference type="GO" id="GO:0006281">
    <property type="term" value="P:DNA repair"/>
    <property type="evidence" value="ECO:0007669"/>
    <property type="project" value="UniProtKB-KW"/>
</dbReference>
<comment type="caution">
    <text evidence="11">The sequence shown here is derived from an EMBL/GenBank/DDBJ whole genome shotgun (WGS) entry which is preliminary data.</text>
</comment>
<feature type="repeat" description="WD" evidence="9">
    <location>
        <begin position="60"/>
        <end position="92"/>
    </location>
</feature>
<evidence type="ECO:0000256" key="8">
    <source>
        <dbReference type="ARBA" id="ARBA00023242"/>
    </source>
</evidence>
<dbReference type="Pfam" id="PF24105">
    <property type="entry name" value="Beta-prop_CAF1B_HIR1"/>
    <property type="match status" value="1"/>
</dbReference>
<dbReference type="InterPro" id="IPR045145">
    <property type="entry name" value="PTHR15271"/>
</dbReference>
<organism evidence="11 12">
    <name type="scientific">Trichinella zimbabwensis</name>
    <dbReference type="NCBI Taxonomy" id="268475"/>
    <lineage>
        <taxon>Eukaryota</taxon>
        <taxon>Metazoa</taxon>
        <taxon>Ecdysozoa</taxon>
        <taxon>Nematoda</taxon>
        <taxon>Enoplea</taxon>
        <taxon>Dorylaimia</taxon>
        <taxon>Trichinellida</taxon>
        <taxon>Trichinellidae</taxon>
        <taxon>Trichinella</taxon>
    </lineage>
</organism>
<evidence type="ECO:0000256" key="6">
    <source>
        <dbReference type="ARBA" id="ARBA00022853"/>
    </source>
</evidence>
<evidence type="ECO:0000256" key="1">
    <source>
        <dbReference type="ARBA" id="ARBA00004123"/>
    </source>
</evidence>
<proteinExistence type="inferred from homology"/>
<keyword evidence="12" id="KW-1185">Reference proteome</keyword>
<dbReference type="OrthoDB" id="71227at2759"/>
<reference evidence="11 12" key="1">
    <citation type="submission" date="2015-01" db="EMBL/GenBank/DDBJ databases">
        <title>Evolution of Trichinella species and genotypes.</title>
        <authorList>
            <person name="Korhonen P.K."/>
            <person name="Edoardo P."/>
            <person name="Giuseppe L.R."/>
            <person name="Gasser R.B."/>
        </authorList>
    </citation>
    <scope>NUCLEOTIDE SEQUENCE [LARGE SCALE GENOMIC DNA]</scope>
    <source>
        <strain evidence="11">ISS1029</strain>
    </source>
</reference>
<keyword evidence="8" id="KW-0539">Nucleus</keyword>
<sequence length="674" mass="76905">MKAQILEIVWHSFNAVLSVDVQRCESYYRVLTSSSEGEVRVWKLEVDNSSKADVEFLCNLKVSDGSVNVIRFSPHGDLFASGDYKGCIMTWNQYDKEVATMSENDDLPPNQEHWRMSKSMFCRNSSSLISDIVDLEWREDGALLIAATMARSVFIWNPKTGHLLKQCLIEEGKFGLPCGVAVSPFADYFVTMVQWKAVLLTRISNGKLLARINSSLMPCINPESTEPQDLFLGSHFQSFKRKPAFSPDGRLLIVPAGFLRNTVYDGFTSYIFASNNFSTPSYVLPIKSESFLVVFCPVWFTLKCEKPSLFDLPYRFVFAVFCKEEVYFYDTERNYPFGFARGLHYGNITDANWSQDGRFLIISSWDGYCSIIFFEENELGTPLNEDEIKAYKEEALRELSKVTAVEEAAGGRNDGESLKEMTAMEILNFPESQDSSYNLVKKTTVSEKNSTSNDRQFEKTIPSTNSKPEKRRIELIDLTGTDKSLKQLRNSNKHLQFSSTLKYGTFYISLEGIETMDITSSTLKENLSLSTVKRTATNRSNRSGLLLLSSNTVERVNIQRNYDGIRRNIAKEFDELPHLNHLALDLSKLSNSKKFDQEYPPIEHCPTNEEFDKYEDIISPEESVKTLPNSLFNRFTSGEWLKPEKLIDLNDCITADKGRLFAELLELTKQLEFH</sequence>
<evidence type="ECO:0000256" key="4">
    <source>
        <dbReference type="ARBA" id="ARBA00022737"/>
    </source>
</evidence>
<dbReference type="GO" id="GO:0006334">
    <property type="term" value="P:nucleosome assembly"/>
    <property type="evidence" value="ECO:0007669"/>
    <property type="project" value="TreeGrafter"/>
</dbReference>
<dbReference type="EMBL" id="JYDP01000054">
    <property type="protein sequence ID" value="KRZ10961.1"/>
    <property type="molecule type" value="Genomic_DNA"/>
</dbReference>
<dbReference type="Gene3D" id="2.130.10.10">
    <property type="entry name" value="YVTN repeat-like/Quinoprotein amine dehydrogenase"/>
    <property type="match status" value="2"/>
</dbReference>
<evidence type="ECO:0000313" key="12">
    <source>
        <dbReference type="Proteomes" id="UP000055024"/>
    </source>
</evidence>